<sequence length="156" mass="17687">MKSLLDQFGSAKNRKSIPELWCGLWIDKNGKQVIIEPTKHNFYAVTVLDSQGEAYKINLLAGNTKDTIGLLGRFATDSNGIPFLQVEAGRMDLGPTYNLYFLNAENNQKLQLANNSDDLNNIIMRPYVESGLYDDWEDDLGVPWAFPLADFKREMH</sequence>
<protein>
    <submittedName>
        <fullName evidence="1">Uncharacterized protein</fullName>
    </submittedName>
</protein>
<proteinExistence type="predicted"/>
<organism evidence="1 2">
    <name type="scientific">Croceimicrobium hydrocarbonivorans</name>
    <dbReference type="NCBI Taxonomy" id="2761580"/>
    <lineage>
        <taxon>Bacteria</taxon>
        <taxon>Pseudomonadati</taxon>
        <taxon>Bacteroidota</taxon>
        <taxon>Flavobacteriia</taxon>
        <taxon>Flavobacteriales</taxon>
        <taxon>Owenweeksiaceae</taxon>
        <taxon>Croceimicrobium</taxon>
    </lineage>
</organism>
<dbReference type="RefSeq" id="WP_210759068.1">
    <property type="nucleotide sequence ID" value="NZ_CP060139.1"/>
</dbReference>
<dbReference type="KEGG" id="chyd:H4K34_01495"/>
<dbReference type="EMBL" id="CP060139">
    <property type="protein sequence ID" value="QNR24542.1"/>
    <property type="molecule type" value="Genomic_DNA"/>
</dbReference>
<evidence type="ECO:0000313" key="2">
    <source>
        <dbReference type="Proteomes" id="UP000516305"/>
    </source>
</evidence>
<gene>
    <name evidence="1" type="ORF">H4K34_01495</name>
</gene>
<dbReference type="AlphaFoldDB" id="A0A7H0VFP4"/>
<name>A0A7H0VFP4_9FLAO</name>
<reference evidence="1 2" key="1">
    <citation type="submission" date="2020-08" db="EMBL/GenBank/DDBJ databases">
        <title>Croceimicrobium hydrocarbonivorans gen. nov., sp. nov., a novel marine bacterium isolated from a bacterial consortium that degrades polyethylene terephthalate.</title>
        <authorList>
            <person name="Liu R."/>
        </authorList>
    </citation>
    <scope>NUCLEOTIDE SEQUENCE [LARGE SCALE GENOMIC DNA]</scope>
    <source>
        <strain evidence="1 2">A20-9</strain>
    </source>
</reference>
<evidence type="ECO:0000313" key="1">
    <source>
        <dbReference type="EMBL" id="QNR24542.1"/>
    </source>
</evidence>
<keyword evidence="2" id="KW-1185">Reference proteome</keyword>
<dbReference type="Proteomes" id="UP000516305">
    <property type="component" value="Chromosome"/>
</dbReference>
<accession>A0A7H0VFP4</accession>